<name>A0A5N5DB51_9PEZI</name>
<dbReference type="EMBL" id="VCHE01000038">
    <property type="protein sequence ID" value="KAB2574865.1"/>
    <property type="molecule type" value="Genomic_DNA"/>
</dbReference>
<evidence type="ECO:0000313" key="2">
    <source>
        <dbReference type="EMBL" id="KAB2574865.1"/>
    </source>
</evidence>
<feature type="transmembrane region" description="Helical" evidence="1">
    <location>
        <begin position="33"/>
        <end position="57"/>
    </location>
</feature>
<comment type="caution">
    <text evidence="2">The sequence shown here is derived from an EMBL/GenBank/DDBJ whole genome shotgun (WGS) entry which is preliminary data.</text>
</comment>
<keyword evidence="1" id="KW-0472">Membrane</keyword>
<keyword evidence="3" id="KW-1185">Reference proteome</keyword>
<organism evidence="2 3">
    <name type="scientific">Lasiodiplodia theobromae</name>
    <dbReference type="NCBI Taxonomy" id="45133"/>
    <lineage>
        <taxon>Eukaryota</taxon>
        <taxon>Fungi</taxon>
        <taxon>Dikarya</taxon>
        <taxon>Ascomycota</taxon>
        <taxon>Pezizomycotina</taxon>
        <taxon>Dothideomycetes</taxon>
        <taxon>Dothideomycetes incertae sedis</taxon>
        <taxon>Botryosphaeriales</taxon>
        <taxon>Botryosphaeriaceae</taxon>
        <taxon>Lasiodiplodia</taxon>
    </lineage>
</organism>
<evidence type="ECO:0000313" key="3">
    <source>
        <dbReference type="Proteomes" id="UP000325902"/>
    </source>
</evidence>
<feature type="transmembrane region" description="Helical" evidence="1">
    <location>
        <begin position="111"/>
        <end position="129"/>
    </location>
</feature>
<keyword evidence="1" id="KW-0812">Transmembrane</keyword>
<gene>
    <name evidence="2" type="ORF">DBV05_g6479</name>
</gene>
<sequence length="244" mass="28051">MTLTPMDAIAIILYPTDAIDTILYWVSTHDSPFTVIAIIIICDIALKIIVNTTEFILRQFRKLGNIRGPANGNILTRLVVFAFALFFYAFSMILRIVYLLVYVFIVTPVWIVLYIAFFLFLAQAVVNTLPKMLHEAYLSIFPPLRRPPIASLVSSMRSMWGIVGKEQRRWDWPAWLAGISQEWSCTPRRVTRKNAWDELMEFIVSSGNRRCMWKPSWCREDEWAGTVQCGIPLIGPSWKIGGGW</sequence>
<accession>A0A5N5DB51</accession>
<proteinExistence type="predicted"/>
<feature type="transmembrane region" description="Helical" evidence="1">
    <location>
        <begin position="78"/>
        <end position="105"/>
    </location>
</feature>
<keyword evidence="1" id="KW-1133">Transmembrane helix</keyword>
<evidence type="ECO:0000256" key="1">
    <source>
        <dbReference type="SAM" id="Phobius"/>
    </source>
</evidence>
<dbReference type="AlphaFoldDB" id="A0A5N5DB51"/>
<dbReference type="Proteomes" id="UP000325902">
    <property type="component" value="Unassembled WGS sequence"/>
</dbReference>
<protein>
    <submittedName>
        <fullName evidence="2">Uncharacterized protein</fullName>
    </submittedName>
</protein>
<reference evidence="2 3" key="1">
    <citation type="journal article" date="2019" name="Sci. Rep.">
        <title>A multi-omics analysis of the grapevine pathogen Lasiodiplodia theobromae reveals that temperature affects the expression of virulence- and pathogenicity-related genes.</title>
        <authorList>
            <person name="Felix C."/>
            <person name="Meneses R."/>
            <person name="Goncalves M.F.M."/>
            <person name="Tilleman L."/>
            <person name="Duarte A.S."/>
            <person name="Jorrin-Novo J.V."/>
            <person name="Van de Peer Y."/>
            <person name="Deforce D."/>
            <person name="Van Nieuwerburgh F."/>
            <person name="Esteves A.C."/>
            <person name="Alves A."/>
        </authorList>
    </citation>
    <scope>NUCLEOTIDE SEQUENCE [LARGE SCALE GENOMIC DNA]</scope>
    <source>
        <strain evidence="2 3">LA-SOL3</strain>
    </source>
</reference>